<feature type="binding site" description="in other chain" evidence="6">
    <location>
        <begin position="136"/>
        <end position="144"/>
    </location>
    <ligand>
        <name>5-phospho-alpha-D-ribose 1-diphosphate</name>
        <dbReference type="ChEBI" id="CHEBI:58017"/>
        <note>ligand shared between dimeric partners</note>
    </ligand>
</feature>
<evidence type="ECO:0000256" key="3">
    <source>
        <dbReference type="ARBA" id="ARBA00022676"/>
    </source>
</evidence>
<evidence type="ECO:0000256" key="4">
    <source>
        <dbReference type="ARBA" id="ARBA00022679"/>
    </source>
</evidence>
<dbReference type="UniPathway" id="UPA00070">
    <property type="reaction ID" value="UER00119"/>
</dbReference>
<feature type="binding site" description="in other chain" evidence="6">
    <location>
        <position position="43"/>
    </location>
    <ligand>
        <name>5-phospho-alpha-D-ribose 1-diphosphate</name>
        <dbReference type="ChEBI" id="CHEBI:58017"/>
        <note>ligand shared between dimeric partners</note>
    </ligand>
</feature>
<evidence type="ECO:0000259" key="7">
    <source>
        <dbReference type="Pfam" id="PF00156"/>
    </source>
</evidence>
<dbReference type="GO" id="GO:0000287">
    <property type="term" value="F:magnesium ion binding"/>
    <property type="evidence" value="ECO:0007669"/>
    <property type="project" value="UniProtKB-UniRule"/>
</dbReference>
<dbReference type="Pfam" id="PF00156">
    <property type="entry name" value="Pribosyltran"/>
    <property type="match status" value="1"/>
</dbReference>
<dbReference type="Gene3D" id="3.40.50.2020">
    <property type="match status" value="1"/>
</dbReference>
<evidence type="ECO:0000256" key="1">
    <source>
        <dbReference type="ARBA" id="ARBA00004889"/>
    </source>
</evidence>
<dbReference type="GO" id="GO:0004588">
    <property type="term" value="F:orotate phosphoribosyltransferase activity"/>
    <property type="evidence" value="ECO:0007669"/>
    <property type="project" value="UniProtKB-UniRule"/>
</dbReference>
<accession>A0A1G1V5W0</accession>
<dbReference type="EC" id="2.4.2.10" evidence="2 6"/>
<keyword evidence="3 6" id="KW-0328">Glycosyltransferase</keyword>
<gene>
    <name evidence="6" type="primary">pyrE</name>
    <name evidence="8" type="ORF">A3D26_01420</name>
</gene>
<reference evidence="8 9" key="1">
    <citation type="journal article" date="2016" name="Nat. Commun.">
        <title>Thousands of microbial genomes shed light on interconnected biogeochemical processes in an aquifer system.</title>
        <authorList>
            <person name="Anantharaman K."/>
            <person name="Brown C.T."/>
            <person name="Hug L.A."/>
            <person name="Sharon I."/>
            <person name="Castelle C.J."/>
            <person name="Probst A.J."/>
            <person name="Thomas B.C."/>
            <person name="Singh A."/>
            <person name="Wilkins M.J."/>
            <person name="Karaoz U."/>
            <person name="Brodie E.L."/>
            <person name="Williams K.H."/>
            <person name="Hubbard S.S."/>
            <person name="Banfield J.F."/>
        </authorList>
    </citation>
    <scope>NUCLEOTIDE SEQUENCE [LARGE SCALE GENOMIC DNA]</scope>
</reference>
<comment type="similarity">
    <text evidence="6">Belongs to the purine/pyrimidine phosphoribosyltransferase family. PyrE subfamily.</text>
</comment>
<dbReference type="STRING" id="1797516.A3D26_01420"/>
<feature type="domain" description="Phosphoribosyltransferase" evidence="7">
    <location>
        <begin position="67"/>
        <end position="165"/>
    </location>
</feature>
<keyword evidence="5 6" id="KW-0665">Pyrimidine biosynthesis</keyword>
<dbReference type="PANTHER" id="PTHR19278:SF9">
    <property type="entry name" value="URIDINE 5'-MONOPHOSPHATE SYNTHASE"/>
    <property type="match status" value="1"/>
</dbReference>
<dbReference type="Proteomes" id="UP000178319">
    <property type="component" value="Unassembled WGS sequence"/>
</dbReference>
<comment type="cofactor">
    <cofactor evidence="6">
        <name>Mg(2+)</name>
        <dbReference type="ChEBI" id="CHEBI:18420"/>
    </cofactor>
</comment>
<dbReference type="CDD" id="cd06223">
    <property type="entry name" value="PRTases_typeI"/>
    <property type="match status" value="1"/>
</dbReference>
<evidence type="ECO:0000256" key="6">
    <source>
        <dbReference type="HAMAP-Rule" id="MF_01208"/>
    </source>
</evidence>
<evidence type="ECO:0000313" key="8">
    <source>
        <dbReference type="EMBL" id="OGY10798.1"/>
    </source>
</evidence>
<dbReference type="AlphaFoldDB" id="A0A1G1V5W0"/>
<sequence length="227" mass="25484">MVAVERKVAEQLQLKQNESRVVATMLVLMGAFVVDTRRLFTYKSGAVGPIYLDNRLIMSRPVFWERITQILARRIRDDIGIENVDMLNCVATGGLIHGSRVAVKLGLPLCWVDHDGSLPHVEGAVLQPRQRVVIIEDHLTSGGSVLSDIDVLRREGVLVEWCLSVSTYDPERVKDRLRAEEVSFMPICDLDSLLAASLKATRIAQEDFLSVKEWVRDPEGWLANHKG</sequence>
<dbReference type="GO" id="GO:0019856">
    <property type="term" value="P:pyrimidine nucleobase biosynthetic process"/>
    <property type="evidence" value="ECO:0007669"/>
    <property type="project" value="TreeGrafter"/>
</dbReference>
<dbReference type="SUPFAM" id="SSF53271">
    <property type="entry name" value="PRTase-like"/>
    <property type="match status" value="1"/>
</dbReference>
<dbReference type="HAMAP" id="MF_01208">
    <property type="entry name" value="PyrE"/>
    <property type="match status" value="1"/>
</dbReference>
<dbReference type="EMBL" id="MHBZ01000029">
    <property type="protein sequence ID" value="OGY10798.1"/>
    <property type="molecule type" value="Genomic_DNA"/>
</dbReference>
<comment type="pathway">
    <text evidence="1 6">Pyrimidine metabolism; UMP biosynthesis via de novo pathway; UMP from orotate: step 1/2.</text>
</comment>
<evidence type="ECO:0000313" key="9">
    <source>
        <dbReference type="Proteomes" id="UP000178319"/>
    </source>
</evidence>
<evidence type="ECO:0000256" key="2">
    <source>
        <dbReference type="ARBA" id="ARBA00011971"/>
    </source>
</evidence>
<feature type="binding site" evidence="6">
    <location>
        <position position="140"/>
    </location>
    <ligand>
        <name>orotate</name>
        <dbReference type="ChEBI" id="CHEBI:30839"/>
    </ligand>
</feature>
<comment type="caution">
    <text evidence="6">Lacks conserved residue(s) required for the propagation of feature annotation.</text>
</comment>
<proteinExistence type="inferred from homology"/>
<name>A0A1G1V5W0_9BACT</name>
<dbReference type="GO" id="GO:0044205">
    <property type="term" value="P:'de novo' UMP biosynthetic process"/>
    <property type="evidence" value="ECO:0007669"/>
    <property type="project" value="UniProtKB-UniRule"/>
</dbReference>
<dbReference type="InterPro" id="IPR023031">
    <property type="entry name" value="OPRT"/>
</dbReference>
<comment type="caution">
    <text evidence="8">The sequence shown here is derived from an EMBL/GenBank/DDBJ whole genome shotgun (WGS) entry which is preliminary data.</text>
</comment>
<comment type="function">
    <text evidence="6">Catalyzes the transfer of a ribosyl phosphate group from 5-phosphoribose 1-diphosphate to orotate, leading to the formation of orotidine monophosphate (OMP).</text>
</comment>
<comment type="catalytic activity">
    <reaction evidence="6">
        <text>orotidine 5'-phosphate + diphosphate = orotate + 5-phospho-alpha-D-ribose 1-diphosphate</text>
        <dbReference type="Rhea" id="RHEA:10380"/>
        <dbReference type="ChEBI" id="CHEBI:30839"/>
        <dbReference type="ChEBI" id="CHEBI:33019"/>
        <dbReference type="ChEBI" id="CHEBI:57538"/>
        <dbReference type="ChEBI" id="CHEBI:58017"/>
        <dbReference type="EC" id="2.4.2.10"/>
    </reaction>
</comment>
<protein>
    <recommendedName>
        <fullName evidence="2 6">Orotate phosphoribosyltransferase</fullName>
        <shortName evidence="6">OPRT</shortName>
        <shortName evidence="6">OPRTase</shortName>
        <ecNumber evidence="2 6">2.4.2.10</ecNumber>
    </recommendedName>
</protein>
<dbReference type="InterPro" id="IPR029057">
    <property type="entry name" value="PRTase-like"/>
</dbReference>
<dbReference type="InterPro" id="IPR000836">
    <property type="entry name" value="PRTase_dom"/>
</dbReference>
<keyword evidence="6" id="KW-0460">Magnesium</keyword>
<comment type="subunit">
    <text evidence="6">Homodimer.</text>
</comment>
<keyword evidence="4 6" id="KW-0808">Transferase</keyword>
<dbReference type="PANTHER" id="PTHR19278">
    <property type="entry name" value="OROTATE PHOSPHORIBOSYLTRANSFERASE"/>
    <property type="match status" value="1"/>
</dbReference>
<evidence type="ECO:0000256" key="5">
    <source>
        <dbReference type="ARBA" id="ARBA00022975"/>
    </source>
</evidence>
<organism evidence="8 9">
    <name type="scientific">Candidatus Blackburnbacteria bacterium RIFCSPHIGHO2_02_FULL_44_20</name>
    <dbReference type="NCBI Taxonomy" id="1797516"/>
    <lineage>
        <taxon>Bacteria</taxon>
        <taxon>Candidatus Blackburniibacteriota</taxon>
    </lineage>
</organism>